<sequence>MGLKVDMTEVGNLKKAIDRSLDSVNEKVESLSGSMSKLVGTDGFEGEAATSVKNYTNTFHIKTIKNIEDINNNFKSDISKSIEKFRGEVDNSHSAILVEDKIKEYKKDIDDALKLVNKASYKANRAISNVSDLTTAKKIKTDTISSKMSEFNNHIDKTMNKLNDFDSNNSIDGDRTTNLIDELSGLSSYVKGLSSNRARISSTSQKVENSIARHKTSEELIKWQKLMENTSDNIYKTPGINQTTYETMKTAGQEYFALKAIGDGSAKKGFQEYMKTKDIDKLINNMDQKRLSKMATILNTDRGNIKIKNTLKHSGEFVKNNPFKGNNLVNWMTKVQEYDSQNAELLKQSLKDKNFNYTFGDSKKFFDSAEMKKAASTEFKNTFSNQNFRETFLKKENIKSKSAILKNIKKYWNDDIKGALKKFGKDFKNKNIIGKLGKLSKLGGKALKPLAAIAAITDNLNKKSMQEKLVGMGVDLSAIGASAAAGAAIGTAIPLPIVGTLIGAGVGALVGGLLDKKFTGMKKSATETAKDGINHGINKVKDKAPKVWNNVTSGFKNAFS</sequence>
<dbReference type="InterPro" id="IPR006829">
    <property type="entry name" value="LXG_dom"/>
</dbReference>
<keyword evidence="2" id="KW-1133">Transmembrane helix</keyword>
<name>A0A2T4PQT3_9STAP</name>
<proteinExistence type="inferred from homology"/>
<keyword evidence="2" id="KW-0812">Transmembrane</keyword>
<comment type="similarity">
    <text evidence="1">In the N-terminal section; belongs to the LXG family.</text>
</comment>
<evidence type="ECO:0000256" key="1">
    <source>
        <dbReference type="ARBA" id="ARBA00034117"/>
    </source>
</evidence>
<dbReference type="EMBL" id="PZFK01000034">
    <property type="protein sequence ID" value="PTI28147.1"/>
    <property type="molecule type" value="Genomic_DNA"/>
</dbReference>
<evidence type="ECO:0000313" key="5">
    <source>
        <dbReference type="Proteomes" id="UP000241209"/>
    </source>
</evidence>
<gene>
    <name evidence="4" type="ORF">BU072_12285</name>
</gene>
<feature type="transmembrane region" description="Helical" evidence="2">
    <location>
        <begin position="495"/>
        <end position="514"/>
    </location>
</feature>
<protein>
    <submittedName>
        <fullName evidence="4">Transposase</fullName>
    </submittedName>
</protein>
<reference evidence="4 5" key="1">
    <citation type="journal article" date="2016" name="Front. Microbiol.">
        <title>Comprehensive Phylogenetic Analysis of Bovine Non-aureus Staphylococci Species Based on Whole-Genome Sequencing.</title>
        <authorList>
            <person name="Naushad S."/>
            <person name="Barkema H.W."/>
            <person name="Luby C."/>
            <person name="Condas L.A."/>
            <person name="Nobrega D.B."/>
            <person name="Carson D.A."/>
            <person name="De Buck J."/>
        </authorList>
    </citation>
    <scope>NUCLEOTIDE SEQUENCE [LARGE SCALE GENOMIC DNA]</scope>
    <source>
        <strain evidence="4 5">SNUC 2204</strain>
    </source>
</reference>
<dbReference type="RefSeq" id="WP_107557344.1">
    <property type="nucleotide sequence ID" value="NZ_CANQVP010000041.1"/>
</dbReference>
<keyword evidence="2" id="KW-0472">Membrane</keyword>
<dbReference type="PROSITE" id="PS51756">
    <property type="entry name" value="LXG"/>
    <property type="match status" value="1"/>
</dbReference>
<dbReference type="Proteomes" id="UP000241209">
    <property type="component" value="Unassembled WGS sequence"/>
</dbReference>
<organism evidence="4 5">
    <name type="scientific">Mammaliicoccus vitulinus</name>
    <dbReference type="NCBI Taxonomy" id="71237"/>
    <lineage>
        <taxon>Bacteria</taxon>
        <taxon>Bacillati</taxon>
        <taxon>Bacillota</taxon>
        <taxon>Bacilli</taxon>
        <taxon>Bacillales</taxon>
        <taxon>Staphylococcaceae</taxon>
        <taxon>Mammaliicoccus</taxon>
    </lineage>
</organism>
<dbReference type="Pfam" id="PF04740">
    <property type="entry name" value="LXG"/>
    <property type="match status" value="1"/>
</dbReference>
<accession>A0A2T4PQT3</accession>
<evidence type="ECO:0000259" key="3">
    <source>
        <dbReference type="PROSITE" id="PS51756"/>
    </source>
</evidence>
<evidence type="ECO:0000313" key="4">
    <source>
        <dbReference type="EMBL" id="PTI28147.1"/>
    </source>
</evidence>
<feature type="domain" description="LXG" evidence="3">
    <location>
        <begin position="1"/>
        <end position="244"/>
    </location>
</feature>
<comment type="caution">
    <text evidence="4">The sequence shown here is derived from an EMBL/GenBank/DDBJ whole genome shotgun (WGS) entry which is preliminary data.</text>
</comment>
<evidence type="ECO:0000256" key="2">
    <source>
        <dbReference type="SAM" id="Phobius"/>
    </source>
</evidence>
<dbReference type="AlphaFoldDB" id="A0A2T4PQT3"/>